<evidence type="ECO:0000313" key="2">
    <source>
        <dbReference type="Proteomes" id="UP000034954"/>
    </source>
</evidence>
<dbReference type="EMBL" id="LAQJ01000125">
    <property type="protein sequence ID" value="KKO20119.1"/>
    <property type="molecule type" value="Genomic_DNA"/>
</dbReference>
<proteinExistence type="predicted"/>
<evidence type="ECO:0008006" key="3">
    <source>
        <dbReference type="Google" id="ProtNLM"/>
    </source>
</evidence>
<protein>
    <recommendedName>
        <fullName evidence="3">Transposase</fullName>
    </recommendedName>
</protein>
<organism evidence="1 2">
    <name type="scientific">Candidatus Brocadia fulgida</name>
    <dbReference type="NCBI Taxonomy" id="380242"/>
    <lineage>
        <taxon>Bacteria</taxon>
        <taxon>Pseudomonadati</taxon>
        <taxon>Planctomycetota</taxon>
        <taxon>Candidatus Brocadiia</taxon>
        <taxon>Candidatus Brocadiales</taxon>
        <taxon>Candidatus Brocadiaceae</taxon>
        <taxon>Candidatus Brocadia</taxon>
    </lineage>
</organism>
<sequence length="36" mass="4075">MSYFVGIDLHSDNSYVGVIDKNDSRIFGKKLPMILT</sequence>
<dbReference type="AlphaFoldDB" id="A0A0M2V047"/>
<dbReference type="Proteomes" id="UP000034954">
    <property type="component" value="Unassembled WGS sequence"/>
</dbReference>
<gene>
    <name evidence="1" type="ORF">BROFUL_01161</name>
</gene>
<evidence type="ECO:0000313" key="1">
    <source>
        <dbReference type="EMBL" id="KKO20119.1"/>
    </source>
</evidence>
<comment type="caution">
    <text evidence="1">The sequence shown here is derived from an EMBL/GenBank/DDBJ whole genome shotgun (WGS) entry which is preliminary data.</text>
</comment>
<keyword evidence="2" id="KW-1185">Reference proteome</keyword>
<reference evidence="1 2" key="1">
    <citation type="journal article" date="2013" name="BMC Microbiol.">
        <title>Identification of the type II cytochrome c maturation pathway in anammox bacteria by comparative genomics.</title>
        <authorList>
            <person name="Ferousi C."/>
            <person name="Speth D.R."/>
            <person name="Reimann J."/>
            <person name="Op den Camp H.J."/>
            <person name="Allen J.W."/>
            <person name="Keltjens J.T."/>
            <person name="Jetten M.S."/>
        </authorList>
    </citation>
    <scope>NUCLEOTIDE SEQUENCE [LARGE SCALE GENOMIC DNA]</scope>
    <source>
        <strain evidence="1">RU1</strain>
    </source>
</reference>
<accession>A0A0M2V047</accession>
<name>A0A0M2V047_9BACT</name>